<accession>A0AAE2VXN8</accession>
<protein>
    <submittedName>
        <fullName evidence="6">Helix-turn-helix domain-containing protein</fullName>
    </submittedName>
</protein>
<evidence type="ECO:0000256" key="2">
    <source>
        <dbReference type="ARBA" id="ARBA00023015"/>
    </source>
</evidence>
<evidence type="ECO:0000256" key="1">
    <source>
        <dbReference type="ARBA" id="ARBA00006157"/>
    </source>
</evidence>
<keyword evidence="2" id="KW-0805">Transcription regulation</keyword>
<gene>
    <name evidence="6" type="ORF">JQV55_08660</name>
</gene>
<sequence length="82" mass="9564">MVLDLELHDDIRYRLKKRGVTLSQISRELKKSPSTVTAVCQGRVKSDLIQRAICKHLGKNHPAEIWPDRYPEFQSEQEESEM</sequence>
<dbReference type="RefSeq" id="WP_203241982.1">
    <property type="nucleotide sequence ID" value="NZ_JAFBRK010000002.1"/>
</dbReference>
<keyword evidence="4" id="KW-0804">Transcription</keyword>
<evidence type="ECO:0000313" key="7">
    <source>
        <dbReference type="Proteomes" id="UP000732193"/>
    </source>
</evidence>
<dbReference type="InterPro" id="IPR038722">
    <property type="entry name" value="Ner_HTH_dom"/>
</dbReference>
<feature type="domain" description="Ner winged helix-turn-helix DNA-binding" evidence="5">
    <location>
        <begin position="9"/>
        <end position="77"/>
    </location>
</feature>
<dbReference type="InterPro" id="IPR010982">
    <property type="entry name" value="Lambda_DNA-bd_dom_sf"/>
</dbReference>
<keyword evidence="7" id="KW-1185">Reference proteome</keyword>
<reference evidence="6 7" key="1">
    <citation type="submission" date="2021-01" db="EMBL/GenBank/DDBJ databases">
        <title>Diatom-associated Roseobacters Show Island Model of Population Structure.</title>
        <authorList>
            <person name="Qu L."/>
            <person name="Feng X."/>
            <person name="Chen Y."/>
            <person name="Li L."/>
            <person name="Wang X."/>
            <person name="Hu Z."/>
            <person name="Wang H."/>
            <person name="Luo H."/>
        </authorList>
    </citation>
    <scope>NUCLEOTIDE SEQUENCE [LARGE SCALE GENOMIC DNA]</scope>
    <source>
        <strain evidence="6 7">TR60-84</strain>
    </source>
</reference>
<evidence type="ECO:0000313" key="6">
    <source>
        <dbReference type="EMBL" id="MBM1713631.1"/>
    </source>
</evidence>
<evidence type="ECO:0000256" key="4">
    <source>
        <dbReference type="ARBA" id="ARBA00023163"/>
    </source>
</evidence>
<dbReference type="GO" id="GO:0003677">
    <property type="term" value="F:DNA binding"/>
    <property type="evidence" value="ECO:0007669"/>
    <property type="project" value="UniProtKB-KW"/>
</dbReference>
<comment type="caution">
    <text evidence="6">The sequence shown here is derived from an EMBL/GenBank/DDBJ whole genome shotgun (WGS) entry which is preliminary data.</text>
</comment>
<organism evidence="6 7">
    <name type="scientific">Sulfitobacter geojensis</name>
    <dbReference type="NCBI Taxonomy" id="1342299"/>
    <lineage>
        <taxon>Bacteria</taxon>
        <taxon>Pseudomonadati</taxon>
        <taxon>Pseudomonadota</taxon>
        <taxon>Alphaproteobacteria</taxon>
        <taxon>Rhodobacterales</taxon>
        <taxon>Roseobacteraceae</taxon>
        <taxon>Sulfitobacter</taxon>
    </lineage>
</organism>
<dbReference type="EMBL" id="JAFBRM010000002">
    <property type="protein sequence ID" value="MBM1713631.1"/>
    <property type="molecule type" value="Genomic_DNA"/>
</dbReference>
<evidence type="ECO:0000259" key="5">
    <source>
        <dbReference type="Pfam" id="PF13693"/>
    </source>
</evidence>
<dbReference type="SUPFAM" id="SSF47413">
    <property type="entry name" value="lambda repressor-like DNA-binding domains"/>
    <property type="match status" value="1"/>
</dbReference>
<proteinExistence type="inferred from homology"/>
<name>A0AAE2VXN8_9RHOB</name>
<evidence type="ECO:0000256" key="3">
    <source>
        <dbReference type="ARBA" id="ARBA00023125"/>
    </source>
</evidence>
<dbReference type="AlphaFoldDB" id="A0AAE2VXN8"/>
<dbReference type="Proteomes" id="UP000732193">
    <property type="component" value="Unassembled WGS sequence"/>
</dbReference>
<dbReference type="Pfam" id="PF13693">
    <property type="entry name" value="HTH_35"/>
    <property type="match status" value="1"/>
</dbReference>
<dbReference type="Gene3D" id="1.10.260.40">
    <property type="entry name" value="lambda repressor-like DNA-binding domains"/>
    <property type="match status" value="1"/>
</dbReference>
<keyword evidence="3" id="KW-0238">DNA-binding</keyword>
<comment type="similarity">
    <text evidence="1">Belongs to the ner transcriptional regulatory family.</text>
</comment>